<protein>
    <submittedName>
        <fullName evidence="1">Phosphoribosylformylglycinamidine synthase subunit PurQ</fullName>
    </submittedName>
</protein>
<dbReference type="PANTHER" id="PTHR10099">
    <property type="entry name" value="PHOSPHORIBOSYLFORMYLGLYCINAMIDINE SYNTHASE"/>
    <property type="match status" value="1"/>
</dbReference>
<proteinExistence type="predicted"/>
<accession>A0A7V4LD24</accession>
<dbReference type="AlphaFoldDB" id="A0A7V4LD24"/>
<organism evidence="1">
    <name type="scientific">Desulfobacca acetoxidans</name>
    <dbReference type="NCBI Taxonomy" id="60893"/>
    <lineage>
        <taxon>Bacteria</taxon>
        <taxon>Pseudomonadati</taxon>
        <taxon>Thermodesulfobacteriota</taxon>
        <taxon>Desulfobaccia</taxon>
        <taxon>Desulfobaccales</taxon>
        <taxon>Desulfobaccaceae</taxon>
        <taxon>Desulfobacca</taxon>
    </lineage>
</organism>
<evidence type="ECO:0000313" key="1">
    <source>
        <dbReference type="EMBL" id="HGS05536.1"/>
    </source>
</evidence>
<dbReference type="GO" id="GO:0004642">
    <property type="term" value="F:phosphoribosylformylglycinamidine synthase activity"/>
    <property type="evidence" value="ECO:0007669"/>
    <property type="project" value="TreeGrafter"/>
</dbReference>
<dbReference type="InterPro" id="IPR029062">
    <property type="entry name" value="Class_I_gatase-like"/>
</dbReference>
<dbReference type="EMBL" id="DSXI01000431">
    <property type="protein sequence ID" value="HGS05536.1"/>
    <property type="molecule type" value="Genomic_DNA"/>
</dbReference>
<dbReference type="Pfam" id="PF13507">
    <property type="entry name" value="GATase_5"/>
    <property type="match status" value="1"/>
</dbReference>
<dbReference type="SUPFAM" id="SSF52317">
    <property type="entry name" value="Class I glutamine amidotransferase-like"/>
    <property type="match status" value="1"/>
</dbReference>
<name>A0A7V4LD24_9BACT</name>
<reference evidence="1" key="1">
    <citation type="journal article" date="2020" name="mSystems">
        <title>Genome- and Community-Level Interaction Insights into Carbon Utilization and Element Cycling Functions of Hydrothermarchaeota in Hydrothermal Sediment.</title>
        <authorList>
            <person name="Zhou Z."/>
            <person name="Liu Y."/>
            <person name="Xu W."/>
            <person name="Pan J."/>
            <person name="Luo Z.H."/>
            <person name="Li M."/>
        </authorList>
    </citation>
    <scope>NUCLEOTIDE SEQUENCE [LARGE SCALE GENOMIC DNA]</scope>
    <source>
        <strain evidence="1">SpSt-548</strain>
    </source>
</reference>
<gene>
    <name evidence="1" type="ORF">ENT08_07340</name>
</gene>
<dbReference type="PROSITE" id="PS51273">
    <property type="entry name" value="GATASE_TYPE_1"/>
    <property type="match status" value="1"/>
</dbReference>
<comment type="caution">
    <text evidence="1">The sequence shown here is derived from an EMBL/GenBank/DDBJ whole genome shotgun (WGS) entry which is preliminary data.</text>
</comment>
<dbReference type="GO" id="GO:0005737">
    <property type="term" value="C:cytoplasm"/>
    <property type="evidence" value="ECO:0007669"/>
    <property type="project" value="TreeGrafter"/>
</dbReference>
<sequence>MRTENRKPQTVNPDPRPRAVVLYGYGLNCDHETQLALNLAGAAAERRHTTELLENPALLWDYQLLAIPGGFSWGDEHGAGVILALRLKLALGQALQEFVASGRLVIGICNGFQVLVNLGLLPNLPERQGQRLVALIPNDCGNFRDAWVHLRVNPESPCVFTRGLDRLELPIRHGEGKFYAPAEVLQELEEGRQIALTYATADGLPPRGRFPHNPNGSVLDIAGISDPSGRVLGLMPHPEAYITATQHPTWTHDKETYRRQGLTYPNPPAPGLVIFQNAVRYLEEAATHSG</sequence>
<dbReference type="Gene3D" id="3.40.50.880">
    <property type="match status" value="1"/>
</dbReference>
<dbReference type="PANTHER" id="PTHR10099:SF1">
    <property type="entry name" value="PHOSPHORIBOSYLFORMYLGLYCINAMIDINE SYNTHASE"/>
    <property type="match status" value="1"/>
</dbReference>
<dbReference type="GO" id="GO:0006164">
    <property type="term" value="P:purine nucleotide biosynthetic process"/>
    <property type="evidence" value="ECO:0007669"/>
    <property type="project" value="TreeGrafter"/>
</dbReference>
<dbReference type="SMART" id="SM01211">
    <property type="entry name" value="GATase_5"/>
    <property type="match status" value="1"/>
</dbReference>